<reference evidence="6 7" key="1">
    <citation type="submission" date="2017-10" db="EMBL/GenBank/DDBJ databases">
        <title>Sequencing the genomes of 1000 actinobacteria strains.</title>
        <authorList>
            <person name="Klenk H.-P."/>
        </authorList>
    </citation>
    <scope>NUCLEOTIDE SEQUENCE [LARGE SCALE GENOMIC DNA]</scope>
    <source>
        <strain evidence="6 7">DSM 21574</strain>
    </source>
</reference>
<sequence>MTDRDRTTGAHDRAGLDEGLELDAAEVRVADPSVPGGVRTILHPVSLRLTERRVAVVGPNGSGKSTLARLLNGLVLPTSGSVRVRGLDTRRDGARVRSVVGFVFSDPDAQLVMPTPLEDVLLSLRRHERDRARRETRAREVLARFGLADRADVSVHALSGGQKQLLALAGVLATEPEVLVCDEPTTLLDLRWTAHVDALLAGLPQQVVHVTHDLAAAATADRLLVVEDGHVVHDGDPAAGIAAYRERMLASAHALATGHAGAASAAGDGQVDVRSTTTAGPA</sequence>
<dbReference type="InterPro" id="IPR015856">
    <property type="entry name" value="ABC_transpr_CbiO/EcfA_su"/>
</dbReference>
<dbReference type="Pfam" id="PF00005">
    <property type="entry name" value="ABC_tran"/>
    <property type="match status" value="1"/>
</dbReference>
<dbReference type="PANTHER" id="PTHR43553">
    <property type="entry name" value="HEAVY METAL TRANSPORTER"/>
    <property type="match status" value="1"/>
</dbReference>
<evidence type="ECO:0000256" key="3">
    <source>
        <dbReference type="ARBA" id="ARBA00022741"/>
    </source>
</evidence>
<evidence type="ECO:0000256" key="1">
    <source>
        <dbReference type="ARBA" id="ARBA00005417"/>
    </source>
</evidence>
<keyword evidence="4 6" id="KW-0067">ATP-binding</keyword>
<dbReference type="InterPro" id="IPR003593">
    <property type="entry name" value="AAA+_ATPase"/>
</dbReference>
<proteinExistence type="inferred from homology"/>
<evidence type="ECO:0000256" key="2">
    <source>
        <dbReference type="ARBA" id="ARBA00022448"/>
    </source>
</evidence>
<protein>
    <submittedName>
        <fullName evidence="6">Biotin transport system ATP-binding protein</fullName>
    </submittedName>
</protein>
<accession>A0A2A9E9Q9</accession>
<dbReference type="GO" id="GO:0016887">
    <property type="term" value="F:ATP hydrolysis activity"/>
    <property type="evidence" value="ECO:0007669"/>
    <property type="project" value="InterPro"/>
</dbReference>
<keyword evidence="2" id="KW-0813">Transport</keyword>
<keyword evidence="3" id="KW-0547">Nucleotide-binding</keyword>
<comment type="similarity">
    <text evidence="1">Belongs to the ABC transporter superfamily.</text>
</comment>
<dbReference type="CDD" id="cd03225">
    <property type="entry name" value="ABC_cobalt_CbiO_domain1"/>
    <property type="match status" value="1"/>
</dbReference>
<name>A0A2A9E9Q9_9MICO</name>
<dbReference type="PROSITE" id="PS50893">
    <property type="entry name" value="ABC_TRANSPORTER_2"/>
    <property type="match status" value="1"/>
</dbReference>
<evidence type="ECO:0000256" key="4">
    <source>
        <dbReference type="ARBA" id="ARBA00022840"/>
    </source>
</evidence>
<dbReference type="RefSeq" id="WP_425432646.1">
    <property type="nucleotide sequence ID" value="NZ_PDJH01000001.1"/>
</dbReference>
<dbReference type="EMBL" id="PDJH01000001">
    <property type="protein sequence ID" value="PFG35797.1"/>
    <property type="molecule type" value="Genomic_DNA"/>
</dbReference>
<dbReference type="InterPro" id="IPR003439">
    <property type="entry name" value="ABC_transporter-like_ATP-bd"/>
</dbReference>
<dbReference type="SUPFAM" id="SSF52540">
    <property type="entry name" value="P-loop containing nucleoside triphosphate hydrolases"/>
    <property type="match status" value="1"/>
</dbReference>
<feature type="domain" description="ABC transporter" evidence="5">
    <location>
        <begin position="27"/>
        <end position="253"/>
    </location>
</feature>
<gene>
    <name evidence="6" type="ORF">ATL41_0494</name>
</gene>
<dbReference type="GO" id="GO:0043190">
    <property type="term" value="C:ATP-binding cassette (ABC) transporter complex"/>
    <property type="evidence" value="ECO:0007669"/>
    <property type="project" value="TreeGrafter"/>
</dbReference>
<dbReference type="SMART" id="SM00382">
    <property type="entry name" value="AAA"/>
    <property type="match status" value="1"/>
</dbReference>
<evidence type="ECO:0000259" key="5">
    <source>
        <dbReference type="PROSITE" id="PS50893"/>
    </source>
</evidence>
<dbReference type="InterPro" id="IPR050095">
    <property type="entry name" value="ECF_ABC_transporter_ATP-bd"/>
</dbReference>
<dbReference type="Gene3D" id="3.40.50.300">
    <property type="entry name" value="P-loop containing nucleotide triphosphate hydrolases"/>
    <property type="match status" value="1"/>
</dbReference>
<evidence type="ECO:0000313" key="6">
    <source>
        <dbReference type="EMBL" id="PFG35797.1"/>
    </source>
</evidence>
<dbReference type="GO" id="GO:0005524">
    <property type="term" value="F:ATP binding"/>
    <property type="evidence" value="ECO:0007669"/>
    <property type="project" value="UniProtKB-KW"/>
</dbReference>
<dbReference type="InterPro" id="IPR027417">
    <property type="entry name" value="P-loop_NTPase"/>
</dbReference>
<dbReference type="PANTHER" id="PTHR43553:SF24">
    <property type="entry name" value="ENERGY-COUPLING FACTOR TRANSPORTER ATP-BINDING PROTEIN ECFA1"/>
    <property type="match status" value="1"/>
</dbReference>
<dbReference type="InterPro" id="IPR017871">
    <property type="entry name" value="ABC_transporter-like_CS"/>
</dbReference>
<organism evidence="6 7">
    <name type="scientific">Flavimobilis soli</name>
    <dbReference type="NCBI Taxonomy" id="442709"/>
    <lineage>
        <taxon>Bacteria</taxon>
        <taxon>Bacillati</taxon>
        <taxon>Actinomycetota</taxon>
        <taxon>Actinomycetes</taxon>
        <taxon>Micrococcales</taxon>
        <taxon>Jonesiaceae</taxon>
        <taxon>Flavimobilis</taxon>
    </lineage>
</organism>
<dbReference type="GO" id="GO:0042626">
    <property type="term" value="F:ATPase-coupled transmembrane transporter activity"/>
    <property type="evidence" value="ECO:0007669"/>
    <property type="project" value="TreeGrafter"/>
</dbReference>
<dbReference type="Proteomes" id="UP000221394">
    <property type="component" value="Unassembled WGS sequence"/>
</dbReference>
<evidence type="ECO:0000313" key="7">
    <source>
        <dbReference type="Proteomes" id="UP000221394"/>
    </source>
</evidence>
<keyword evidence="7" id="KW-1185">Reference proteome</keyword>
<comment type="caution">
    <text evidence="6">The sequence shown here is derived from an EMBL/GenBank/DDBJ whole genome shotgun (WGS) entry which is preliminary data.</text>
</comment>
<dbReference type="AlphaFoldDB" id="A0A2A9E9Q9"/>
<dbReference type="PROSITE" id="PS00211">
    <property type="entry name" value="ABC_TRANSPORTER_1"/>
    <property type="match status" value="1"/>
</dbReference>